<dbReference type="RefSeq" id="WP_115849003.1">
    <property type="nucleotide sequence ID" value="NZ_QTUC01000001.1"/>
</dbReference>
<organism evidence="1 2">
    <name type="scientific">Thermasporomyces composti</name>
    <dbReference type="NCBI Taxonomy" id="696763"/>
    <lineage>
        <taxon>Bacteria</taxon>
        <taxon>Bacillati</taxon>
        <taxon>Actinomycetota</taxon>
        <taxon>Actinomycetes</taxon>
        <taxon>Propionibacteriales</taxon>
        <taxon>Nocardioidaceae</taxon>
        <taxon>Thermasporomyces</taxon>
    </lineage>
</organism>
<proteinExistence type="predicted"/>
<keyword evidence="2" id="KW-1185">Reference proteome</keyword>
<protein>
    <submittedName>
        <fullName evidence="1">Uncharacterized protein</fullName>
    </submittedName>
</protein>
<evidence type="ECO:0000313" key="1">
    <source>
        <dbReference type="EMBL" id="REF35173.1"/>
    </source>
</evidence>
<dbReference type="OrthoDB" id="275232at2"/>
<comment type="caution">
    <text evidence="1">The sequence shown here is derived from an EMBL/GenBank/DDBJ whole genome shotgun (WGS) entry which is preliminary data.</text>
</comment>
<dbReference type="Proteomes" id="UP000256485">
    <property type="component" value="Unassembled WGS sequence"/>
</dbReference>
<gene>
    <name evidence="1" type="ORF">DFJ64_0545</name>
</gene>
<evidence type="ECO:0000313" key="2">
    <source>
        <dbReference type="Proteomes" id="UP000256485"/>
    </source>
</evidence>
<dbReference type="AlphaFoldDB" id="A0A3D9V399"/>
<sequence>MKRSSQKAEELKFLDARKAKECTQCYGFRSGAAGTAGLARDVFDPDRGKVVPANTLTDGTWVWQDGMGYYLGKDGLAPEPRSRTTSSRWVISVPRCRRAV</sequence>
<reference evidence="1 2" key="1">
    <citation type="submission" date="2018-08" db="EMBL/GenBank/DDBJ databases">
        <title>Sequencing the genomes of 1000 actinobacteria strains.</title>
        <authorList>
            <person name="Klenk H.-P."/>
        </authorList>
    </citation>
    <scope>NUCLEOTIDE SEQUENCE [LARGE SCALE GENOMIC DNA]</scope>
    <source>
        <strain evidence="1 2">DSM 22891</strain>
    </source>
</reference>
<dbReference type="EMBL" id="QTUC01000001">
    <property type="protein sequence ID" value="REF35173.1"/>
    <property type="molecule type" value="Genomic_DNA"/>
</dbReference>
<name>A0A3D9V399_THECX</name>
<accession>A0A3D9V399</accession>